<proteinExistence type="predicted"/>
<protein>
    <submittedName>
        <fullName evidence="2">Uncharacterized protein</fullName>
    </submittedName>
</protein>
<accession>A0A0A2EZZ5</accession>
<dbReference type="Proteomes" id="UP000030125">
    <property type="component" value="Unassembled WGS sequence"/>
</dbReference>
<feature type="transmembrane region" description="Helical" evidence="1">
    <location>
        <begin position="31"/>
        <end position="49"/>
    </location>
</feature>
<dbReference type="EMBL" id="JQJD01000001">
    <property type="protein sequence ID" value="KGN83265.1"/>
    <property type="molecule type" value="Genomic_DNA"/>
</dbReference>
<evidence type="ECO:0000313" key="3">
    <source>
        <dbReference type="Proteomes" id="UP000030125"/>
    </source>
</evidence>
<sequence length="130" mass="14783">MDITDIHSFMNAIDPKVLMAILESLKKNKTTIGFISAIFIVVPLLTIRIDGQFVDRCNREVEATVKKDSLAQYNSDQLQLMVKNLHRTLDSLSAKLDSVCRLIETRNDKINDCMIEDCQQIKATIKSLKK</sequence>
<reference evidence="2 3" key="1">
    <citation type="submission" date="2014-08" db="EMBL/GenBank/DDBJ databases">
        <title>Porphyromonas cangingivalis strain:COT-109_OH1386 Genome sequencing.</title>
        <authorList>
            <person name="Wallis C."/>
            <person name="Deusch O."/>
            <person name="O'Flynn C."/>
            <person name="Davis I."/>
            <person name="Jospin G."/>
            <person name="Darling A.E."/>
            <person name="Coil D.A."/>
            <person name="Alexiev A."/>
            <person name="Horsfall A."/>
            <person name="Kirkwood N."/>
            <person name="Harris S."/>
            <person name="Eisen J.A."/>
        </authorList>
    </citation>
    <scope>NUCLEOTIDE SEQUENCE [LARGE SCALE GENOMIC DNA]</scope>
    <source>
        <strain evidence="3">COT-109 OH1386</strain>
    </source>
</reference>
<name>A0A0A2EZZ5_PORCN</name>
<gene>
    <name evidence="2" type="ORF">HQ35_00395</name>
</gene>
<organism evidence="2 3">
    <name type="scientific">Porphyromonas cangingivalis</name>
    <dbReference type="NCBI Taxonomy" id="36874"/>
    <lineage>
        <taxon>Bacteria</taxon>
        <taxon>Pseudomonadati</taxon>
        <taxon>Bacteroidota</taxon>
        <taxon>Bacteroidia</taxon>
        <taxon>Bacteroidales</taxon>
        <taxon>Porphyromonadaceae</taxon>
        <taxon>Porphyromonas</taxon>
    </lineage>
</organism>
<keyword evidence="3" id="KW-1185">Reference proteome</keyword>
<evidence type="ECO:0000313" key="2">
    <source>
        <dbReference type="EMBL" id="KGN83265.1"/>
    </source>
</evidence>
<keyword evidence="1" id="KW-0472">Membrane</keyword>
<keyword evidence="1" id="KW-0812">Transmembrane</keyword>
<keyword evidence="1" id="KW-1133">Transmembrane helix</keyword>
<comment type="caution">
    <text evidence="2">The sequence shown here is derived from an EMBL/GenBank/DDBJ whole genome shotgun (WGS) entry which is preliminary data.</text>
</comment>
<evidence type="ECO:0000256" key="1">
    <source>
        <dbReference type="SAM" id="Phobius"/>
    </source>
</evidence>
<dbReference type="AlphaFoldDB" id="A0A0A2EZZ5"/>